<feature type="chain" id="PRO_5002720002" description="Fimbrial protein" evidence="1">
    <location>
        <begin position="22"/>
        <end position="264"/>
    </location>
</feature>
<accession>A8GJE1</accession>
<evidence type="ECO:0000313" key="2">
    <source>
        <dbReference type="EMBL" id="ABV43231.1"/>
    </source>
</evidence>
<dbReference type="HOGENOM" id="CLU_1053345_0_0_6"/>
<dbReference type="AlphaFoldDB" id="A8GJE1"/>
<sequence length="264" mass="28222" precursor="true">MNKLRLVLAVTAFLQVTPSYATTVHVDERDGGAWISVSGPLDCSKNFRTSYASIGSMNYIAGVYVPRSQGDGSVWLITSGYSLGWGWGPTTKLWSCSDPSSVADFLAVTATPVFTRASLGYNGARIGVENRGVYQNWDIVHIQYGPFEPTPTCSVNQPASIDFKTMPANDIPTAPIGTSVLVTCTKNSKVSAKFVFGDGTDNNNLANGLNVKLLVGGWPGQQGFTYNANKDIPVTIYVNAVLGASGTVREGIFRTIGVVKLSYD</sequence>
<feature type="signal peptide" evidence="1">
    <location>
        <begin position="1"/>
        <end position="21"/>
    </location>
</feature>
<dbReference type="GO" id="GO:0007155">
    <property type="term" value="P:cell adhesion"/>
    <property type="evidence" value="ECO:0007669"/>
    <property type="project" value="InterPro"/>
</dbReference>
<dbReference type="KEGG" id="spe:Spro_4137"/>
<organism evidence="2">
    <name type="scientific">Serratia proteamaculans (strain 568)</name>
    <dbReference type="NCBI Taxonomy" id="399741"/>
    <lineage>
        <taxon>Bacteria</taxon>
        <taxon>Pseudomonadati</taxon>
        <taxon>Pseudomonadota</taxon>
        <taxon>Gammaproteobacteria</taxon>
        <taxon>Enterobacterales</taxon>
        <taxon>Yersiniaceae</taxon>
        <taxon>Serratia</taxon>
    </lineage>
</organism>
<evidence type="ECO:0008006" key="3">
    <source>
        <dbReference type="Google" id="ProtNLM"/>
    </source>
</evidence>
<protein>
    <recommendedName>
        <fullName evidence="3">Fimbrial protein</fullName>
    </recommendedName>
</protein>
<evidence type="ECO:0000256" key="1">
    <source>
        <dbReference type="SAM" id="SignalP"/>
    </source>
</evidence>
<reference evidence="2" key="1">
    <citation type="submission" date="2007-09" db="EMBL/GenBank/DDBJ databases">
        <title>Complete sequence of chromosome of Serratia proteamaculans 568.</title>
        <authorList>
            <consortium name="US DOE Joint Genome Institute"/>
            <person name="Copeland A."/>
            <person name="Lucas S."/>
            <person name="Lapidus A."/>
            <person name="Barry K."/>
            <person name="Glavina del Rio T."/>
            <person name="Dalin E."/>
            <person name="Tice H."/>
            <person name="Pitluck S."/>
            <person name="Chain P."/>
            <person name="Malfatti S."/>
            <person name="Shin M."/>
            <person name="Vergez L."/>
            <person name="Schmutz J."/>
            <person name="Larimer F."/>
            <person name="Land M."/>
            <person name="Hauser L."/>
            <person name="Kyrpides N."/>
            <person name="Kim E."/>
            <person name="Taghavi S."/>
            <person name="Newman L."/>
            <person name="Vangronsveld J."/>
            <person name="van der Lelie D."/>
            <person name="Richardson P."/>
        </authorList>
    </citation>
    <scope>NUCLEOTIDE SEQUENCE [LARGE SCALE GENOMIC DNA]</scope>
    <source>
        <strain evidence="2">568</strain>
    </source>
</reference>
<dbReference type="GO" id="GO:0009289">
    <property type="term" value="C:pilus"/>
    <property type="evidence" value="ECO:0007669"/>
    <property type="project" value="InterPro"/>
</dbReference>
<dbReference type="Gene3D" id="2.60.40.1090">
    <property type="entry name" value="Fimbrial-type adhesion domain"/>
    <property type="match status" value="1"/>
</dbReference>
<dbReference type="EMBL" id="CP000826">
    <property type="protein sequence ID" value="ABV43231.1"/>
    <property type="molecule type" value="Genomic_DNA"/>
</dbReference>
<gene>
    <name evidence="2" type="ordered locus">Spro_4137</name>
</gene>
<keyword evidence="1" id="KW-0732">Signal</keyword>
<name>A8GJE1_SERP5</name>
<proteinExistence type="predicted"/>
<dbReference type="InterPro" id="IPR036937">
    <property type="entry name" value="Adhesion_dom_fimbrial_sf"/>
</dbReference>